<gene>
    <name evidence="1" type="ORF">KP509_24G066100</name>
</gene>
<proteinExistence type="predicted"/>
<organism evidence="1 2">
    <name type="scientific">Ceratopteris richardii</name>
    <name type="common">Triangle waterfern</name>
    <dbReference type="NCBI Taxonomy" id="49495"/>
    <lineage>
        <taxon>Eukaryota</taxon>
        <taxon>Viridiplantae</taxon>
        <taxon>Streptophyta</taxon>
        <taxon>Embryophyta</taxon>
        <taxon>Tracheophyta</taxon>
        <taxon>Polypodiopsida</taxon>
        <taxon>Polypodiidae</taxon>
        <taxon>Polypodiales</taxon>
        <taxon>Pteridineae</taxon>
        <taxon>Pteridaceae</taxon>
        <taxon>Parkerioideae</taxon>
        <taxon>Ceratopteris</taxon>
    </lineage>
</organism>
<dbReference type="Proteomes" id="UP000825935">
    <property type="component" value="Chromosome 24"/>
</dbReference>
<comment type="caution">
    <text evidence="1">The sequence shown here is derived from an EMBL/GenBank/DDBJ whole genome shotgun (WGS) entry which is preliminary data.</text>
</comment>
<keyword evidence="2" id="KW-1185">Reference proteome</keyword>
<accession>A0A8T2RW05</accession>
<protein>
    <submittedName>
        <fullName evidence="1">Uncharacterized protein</fullName>
    </submittedName>
</protein>
<dbReference type="EMBL" id="CM035429">
    <property type="protein sequence ID" value="KAH7300510.1"/>
    <property type="molecule type" value="Genomic_DNA"/>
</dbReference>
<name>A0A8T2RW05_CERRI</name>
<evidence type="ECO:0000313" key="2">
    <source>
        <dbReference type="Proteomes" id="UP000825935"/>
    </source>
</evidence>
<dbReference type="AlphaFoldDB" id="A0A8T2RW05"/>
<reference evidence="1" key="1">
    <citation type="submission" date="2021-08" db="EMBL/GenBank/DDBJ databases">
        <title>WGS assembly of Ceratopteris richardii.</title>
        <authorList>
            <person name="Marchant D.B."/>
            <person name="Chen G."/>
            <person name="Jenkins J."/>
            <person name="Shu S."/>
            <person name="Leebens-Mack J."/>
            <person name="Grimwood J."/>
            <person name="Schmutz J."/>
            <person name="Soltis P."/>
            <person name="Soltis D."/>
            <person name="Chen Z.-H."/>
        </authorList>
    </citation>
    <scope>NUCLEOTIDE SEQUENCE</scope>
    <source>
        <strain evidence="1">Whitten #5841</strain>
        <tissue evidence="1">Leaf</tissue>
    </source>
</reference>
<sequence>MKIGSRRMILRRSTRTKVGESSTRGGKVLRLQKRALGFFSEGRHTHRVCNSLRAQSLQFSQGIVCDLGQLDPGDDTEALRREQRRCWFAIVEGWRSSFAAEMRFTQESSMAVGPCGKVIDSKSLDSRVSIQSSIA</sequence>
<evidence type="ECO:0000313" key="1">
    <source>
        <dbReference type="EMBL" id="KAH7300510.1"/>
    </source>
</evidence>